<keyword evidence="1" id="KW-0472">Membrane</keyword>
<dbReference type="EMBL" id="CP011541">
    <property type="protein sequence ID" value="AKK04067.1"/>
    <property type="molecule type" value="Genomic_DNA"/>
</dbReference>
<keyword evidence="3" id="KW-1185">Reference proteome</keyword>
<gene>
    <name evidence="2" type="ORF">CEPID_11190</name>
</gene>
<evidence type="ECO:0000256" key="1">
    <source>
        <dbReference type="SAM" id="Phobius"/>
    </source>
</evidence>
<dbReference type="AlphaFoldDB" id="A0A0G3GYY5"/>
<dbReference type="STRING" id="1050174.CEPID_11190"/>
<dbReference type="KEGG" id="cei:CEPID_11190"/>
<dbReference type="RefSeq" id="WP_158408047.1">
    <property type="nucleotide sequence ID" value="NZ_CP011541.1"/>
</dbReference>
<proteinExistence type="predicted"/>
<keyword evidence="1" id="KW-0812">Transmembrane</keyword>
<accession>A0A0G3GYY5</accession>
<sequence>MSTRSKGSLVWKVLISVALVVVILMIVAEFGLRWYISDSMKKQLVADSGSQASAQSVADASISFGPTPLLLSALTKNIPSVDIDTPSTLNISEGNPPSVVGTPAAQLQISDLDTADPNNPIAGHLVVHTQLPEKYLLAQIQLAMAQQQASQGNDIASQLMANFVRVTDVQANGEKGTIDVTFTDGAANLSIRPTSRDGSVTFEAENAQLFGFNLPQQATAAITDALDKQAANAGGNLSVDEIRVQNDILDIAFSGNDVPLSEAQQQR</sequence>
<dbReference type="PATRIC" id="fig|1050174.4.peg.2258"/>
<feature type="transmembrane region" description="Helical" evidence="1">
    <location>
        <begin position="13"/>
        <end position="32"/>
    </location>
</feature>
<dbReference type="OrthoDB" id="4424949at2"/>
<dbReference type="InterPro" id="IPR021373">
    <property type="entry name" value="DUF2993"/>
</dbReference>
<organism evidence="2 3">
    <name type="scientific">Corynebacterium epidermidicanis</name>
    <dbReference type="NCBI Taxonomy" id="1050174"/>
    <lineage>
        <taxon>Bacteria</taxon>
        <taxon>Bacillati</taxon>
        <taxon>Actinomycetota</taxon>
        <taxon>Actinomycetes</taxon>
        <taxon>Mycobacteriales</taxon>
        <taxon>Corynebacteriaceae</taxon>
        <taxon>Corynebacterium</taxon>
    </lineage>
</organism>
<name>A0A0G3GYY5_9CORY</name>
<evidence type="ECO:0000313" key="3">
    <source>
        <dbReference type="Proteomes" id="UP000035368"/>
    </source>
</evidence>
<protein>
    <submittedName>
        <fullName evidence="2">Putative DUF2993 family protein</fullName>
    </submittedName>
</protein>
<dbReference type="Pfam" id="PF11209">
    <property type="entry name" value="LmeA"/>
    <property type="match status" value="1"/>
</dbReference>
<evidence type="ECO:0000313" key="2">
    <source>
        <dbReference type="EMBL" id="AKK04067.1"/>
    </source>
</evidence>
<dbReference type="Proteomes" id="UP000035368">
    <property type="component" value="Chromosome"/>
</dbReference>
<reference evidence="2 3" key="1">
    <citation type="submission" date="2015-05" db="EMBL/GenBank/DDBJ databases">
        <title>Complete genome sequence of Corynebacterium epidermidicanis DSM 45586, isolated from the skin of a dog suffering from pruritus.</title>
        <authorList>
            <person name="Ruckert C."/>
            <person name="Albersmeier A."/>
            <person name="Winkler A."/>
            <person name="Tauch A."/>
        </authorList>
    </citation>
    <scope>NUCLEOTIDE SEQUENCE [LARGE SCALE GENOMIC DNA]</scope>
    <source>
        <strain evidence="2 3">DSM 45586</strain>
    </source>
</reference>
<keyword evidence="1" id="KW-1133">Transmembrane helix</keyword>